<feature type="domain" description="FAD-binding" evidence="6">
    <location>
        <begin position="110"/>
        <end position="189"/>
    </location>
</feature>
<evidence type="ECO:0000313" key="8">
    <source>
        <dbReference type="Proteomes" id="UP000701801"/>
    </source>
</evidence>
<dbReference type="PANTHER" id="PTHR13789">
    <property type="entry name" value="MONOOXYGENASE"/>
    <property type="match status" value="1"/>
</dbReference>
<feature type="non-terminal residue" evidence="7">
    <location>
        <position position="1"/>
    </location>
</feature>
<keyword evidence="2" id="KW-0285">Flavoprotein</keyword>
<evidence type="ECO:0000313" key="7">
    <source>
        <dbReference type="EMBL" id="CAG8977439.1"/>
    </source>
</evidence>
<dbReference type="OrthoDB" id="3558111at2759"/>
<dbReference type="Pfam" id="PF01494">
    <property type="entry name" value="FAD_binding_3"/>
    <property type="match status" value="1"/>
</dbReference>
<gene>
    <name evidence="7" type="ORF">HYALB_00007771</name>
</gene>
<dbReference type="PANTHER" id="PTHR13789:SF309">
    <property type="entry name" value="PUTATIVE (AFU_ORTHOLOGUE AFUA_6G14510)-RELATED"/>
    <property type="match status" value="1"/>
</dbReference>
<proteinExistence type="inferred from homology"/>
<protein>
    <recommendedName>
        <fullName evidence="6">FAD-binding domain-containing protein</fullName>
    </recommendedName>
</protein>
<sequence length="251" mass="28193">RVFLALRPSKKQQILFGAATKRGATIKLGCPVVAIEENEKRITVMVKGGERVEADMVVGADGDEWLLSLDCCHVRDENSSESSEREQNIEQFRGYYKEFIPGIQKLLSYASTGQVWRLKESMPNSWVSQHGRVILIGDASHAILPWLGQGGALALEDAVTLAECLERAELFGIPKVLKAFQTIREPRCRLIQEWAAAKDKRATLPDGPEQLERDKNLKLFNPWVKARPASLVESEHLPEFETQIGWADIML</sequence>
<dbReference type="Gene3D" id="3.50.50.60">
    <property type="entry name" value="FAD/NAD(P)-binding domain"/>
    <property type="match status" value="2"/>
</dbReference>
<name>A0A9N9LS54_9HELO</name>
<evidence type="ECO:0000256" key="5">
    <source>
        <dbReference type="ARBA" id="ARBA00023033"/>
    </source>
</evidence>
<evidence type="ECO:0000256" key="4">
    <source>
        <dbReference type="ARBA" id="ARBA00023002"/>
    </source>
</evidence>
<dbReference type="AlphaFoldDB" id="A0A9N9LS54"/>
<comment type="caution">
    <text evidence="7">The sequence shown here is derived from an EMBL/GenBank/DDBJ whole genome shotgun (WGS) entry which is preliminary data.</text>
</comment>
<keyword evidence="8" id="KW-1185">Reference proteome</keyword>
<reference evidence="7" key="1">
    <citation type="submission" date="2021-07" db="EMBL/GenBank/DDBJ databases">
        <authorList>
            <person name="Durling M."/>
        </authorList>
    </citation>
    <scope>NUCLEOTIDE SEQUENCE</scope>
</reference>
<keyword evidence="4" id="KW-0560">Oxidoreductase</keyword>
<dbReference type="EMBL" id="CAJVRM010000218">
    <property type="protein sequence ID" value="CAG8977439.1"/>
    <property type="molecule type" value="Genomic_DNA"/>
</dbReference>
<keyword evidence="5" id="KW-0503">Monooxygenase</keyword>
<comment type="similarity">
    <text evidence="1">Belongs to the paxM FAD-dependent monooxygenase family.</text>
</comment>
<dbReference type="SUPFAM" id="SSF51905">
    <property type="entry name" value="FAD/NAD(P)-binding domain"/>
    <property type="match status" value="1"/>
</dbReference>
<dbReference type="InterPro" id="IPR050493">
    <property type="entry name" value="FAD-dep_Monooxygenase_BioMet"/>
</dbReference>
<dbReference type="InterPro" id="IPR036188">
    <property type="entry name" value="FAD/NAD-bd_sf"/>
</dbReference>
<accession>A0A9N9LS54</accession>
<dbReference type="GO" id="GO:0071949">
    <property type="term" value="F:FAD binding"/>
    <property type="evidence" value="ECO:0007669"/>
    <property type="project" value="InterPro"/>
</dbReference>
<organism evidence="7 8">
    <name type="scientific">Hymenoscyphus albidus</name>
    <dbReference type="NCBI Taxonomy" id="595503"/>
    <lineage>
        <taxon>Eukaryota</taxon>
        <taxon>Fungi</taxon>
        <taxon>Dikarya</taxon>
        <taxon>Ascomycota</taxon>
        <taxon>Pezizomycotina</taxon>
        <taxon>Leotiomycetes</taxon>
        <taxon>Helotiales</taxon>
        <taxon>Helotiaceae</taxon>
        <taxon>Hymenoscyphus</taxon>
    </lineage>
</organism>
<dbReference type="InterPro" id="IPR002938">
    <property type="entry name" value="FAD-bd"/>
</dbReference>
<evidence type="ECO:0000256" key="2">
    <source>
        <dbReference type="ARBA" id="ARBA00022630"/>
    </source>
</evidence>
<dbReference type="GO" id="GO:0004497">
    <property type="term" value="F:monooxygenase activity"/>
    <property type="evidence" value="ECO:0007669"/>
    <property type="project" value="UniProtKB-KW"/>
</dbReference>
<evidence type="ECO:0000256" key="1">
    <source>
        <dbReference type="ARBA" id="ARBA00007992"/>
    </source>
</evidence>
<dbReference type="Proteomes" id="UP000701801">
    <property type="component" value="Unassembled WGS sequence"/>
</dbReference>
<evidence type="ECO:0000259" key="6">
    <source>
        <dbReference type="Pfam" id="PF01494"/>
    </source>
</evidence>
<keyword evidence="3" id="KW-0274">FAD</keyword>
<evidence type="ECO:0000256" key="3">
    <source>
        <dbReference type="ARBA" id="ARBA00022827"/>
    </source>
</evidence>